<feature type="modified residue" description="4-aspartylphosphate" evidence="2">
    <location>
        <position position="53"/>
    </location>
</feature>
<dbReference type="InterPro" id="IPR011006">
    <property type="entry name" value="CheY-like_superfamily"/>
</dbReference>
<dbReference type="RefSeq" id="WP_107217670.1">
    <property type="nucleotide sequence ID" value="NZ_KZ686274.1"/>
</dbReference>
<evidence type="ECO:0000256" key="1">
    <source>
        <dbReference type="ARBA" id="ARBA00022553"/>
    </source>
</evidence>
<accession>A0A2T3HGJ3</accession>
<dbReference type="PANTHER" id="PTHR44591:SF3">
    <property type="entry name" value="RESPONSE REGULATORY DOMAIN-CONTAINING PROTEIN"/>
    <property type="match status" value="1"/>
</dbReference>
<name>A0A2T3HGJ3_9SPHI</name>
<keyword evidence="1 2" id="KW-0597">Phosphoprotein</keyword>
<dbReference type="InterPro" id="IPR050595">
    <property type="entry name" value="Bact_response_regulator"/>
</dbReference>
<dbReference type="PANTHER" id="PTHR44591">
    <property type="entry name" value="STRESS RESPONSE REGULATOR PROTEIN 1"/>
    <property type="match status" value="1"/>
</dbReference>
<organism evidence="4 5">
    <name type="scientific">Pedobacter yulinensis</name>
    <dbReference type="NCBI Taxonomy" id="2126353"/>
    <lineage>
        <taxon>Bacteria</taxon>
        <taxon>Pseudomonadati</taxon>
        <taxon>Bacteroidota</taxon>
        <taxon>Sphingobacteriia</taxon>
        <taxon>Sphingobacteriales</taxon>
        <taxon>Sphingobacteriaceae</taxon>
        <taxon>Pedobacter</taxon>
    </lineage>
</organism>
<dbReference type="Pfam" id="PF00072">
    <property type="entry name" value="Response_reg"/>
    <property type="match status" value="1"/>
</dbReference>
<dbReference type="SMART" id="SM00448">
    <property type="entry name" value="REC"/>
    <property type="match status" value="1"/>
</dbReference>
<reference evidence="4 5" key="1">
    <citation type="submission" date="2018-03" db="EMBL/GenBank/DDBJ databases">
        <authorList>
            <person name="Keele B.F."/>
        </authorList>
    </citation>
    <scope>NUCLEOTIDE SEQUENCE [LARGE SCALE GENOMIC DNA]</scope>
    <source>
        <strain evidence="4 5">YL28-9</strain>
    </source>
</reference>
<dbReference type="Gene3D" id="3.40.50.2300">
    <property type="match status" value="1"/>
</dbReference>
<proteinExistence type="predicted"/>
<dbReference type="Proteomes" id="UP000240912">
    <property type="component" value="Unassembled WGS sequence"/>
</dbReference>
<dbReference type="InterPro" id="IPR001789">
    <property type="entry name" value="Sig_transdc_resp-reg_receiver"/>
</dbReference>
<evidence type="ECO:0000313" key="5">
    <source>
        <dbReference type="Proteomes" id="UP000240912"/>
    </source>
</evidence>
<protein>
    <submittedName>
        <fullName evidence="4">Response regulator</fullName>
    </submittedName>
</protein>
<feature type="domain" description="Response regulatory" evidence="3">
    <location>
        <begin position="4"/>
        <end position="118"/>
    </location>
</feature>
<dbReference type="GO" id="GO:0000160">
    <property type="term" value="P:phosphorelay signal transduction system"/>
    <property type="evidence" value="ECO:0007669"/>
    <property type="project" value="InterPro"/>
</dbReference>
<comment type="caution">
    <text evidence="4">The sequence shown here is derived from an EMBL/GenBank/DDBJ whole genome shotgun (WGS) entry which is preliminary data.</text>
</comment>
<dbReference type="SUPFAM" id="SSF52172">
    <property type="entry name" value="CheY-like"/>
    <property type="match status" value="1"/>
</dbReference>
<dbReference type="EMBL" id="PYLS01000010">
    <property type="protein sequence ID" value="PST81557.1"/>
    <property type="molecule type" value="Genomic_DNA"/>
</dbReference>
<evidence type="ECO:0000313" key="4">
    <source>
        <dbReference type="EMBL" id="PST81557.1"/>
    </source>
</evidence>
<dbReference type="AlphaFoldDB" id="A0A2T3HGJ3"/>
<evidence type="ECO:0000259" key="3">
    <source>
        <dbReference type="PROSITE" id="PS50110"/>
    </source>
</evidence>
<dbReference type="PROSITE" id="PS50110">
    <property type="entry name" value="RESPONSE_REGULATORY"/>
    <property type="match status" value="1"/>
</dbReference>
<sequence>MTKRIFIVEDDEDIREMLEMFLNEPPFVVNAFANAGDFLAGLRAAPPDLILLDIKLPDGNGVDICREIKSLPAFRSVPVLLMSANMHYENITTDSGAEEFISKPFDIMALREKIEARISA</sequence>
<evidence type="ECO:0000256" key="2">
    <source>
        <dbReference type="PROSITE-ProRule" id="PRU00169"/>
    </source>
</evidence>
<gene>
    <name evidence="4" type="ORF">C7T94_18980</name>
</gene>
<keyword evidence="5" id="KW-1185">Reference proteome</keyword>
<dbReference type="OrthoDB" id="5432534at2"/>